<evidence type="ECO:0000313" key="2">
    <source>
        <dbReference type="EMBL" id="VYT84061.1"/>
    </source>
</evidence>
<protein>
    <recommendedName>
        <fullName evidence="1">N-acetyltransferase domain-containing protein</fullName>
    </recommendedName>
</protein>
<accession>A0A6N2ZXE8</accession>
<dbReference type="SUPFAM" id="SSF55729">
    <property type="entry name" value="Acyl-CoA N-acyltransferases (Nat)"/>
    <property type="match status" value="1"/>
</dbReference>
<dbReference type="AlphaFoldDB" id="A0A6N2ZXE8"/>
<dbReference type="InterPro" id="IPR000182">
    <property type="entry name" value="GNAT_dom"/>
</dbReference>
<dbReference type="InterPro" id="IPR051554">
    <property type="entry name" value="Acetyltransferase_Eis"/>
</dbReference>
<dbReference type="InterPro" id="IPR025559">
    <property type="entry name" value="Eis_dom"/>
</dbReference>
<reference evidence="2" key="1">
    <citation type="submission" date="2019-11" db="EMBL/GenBank/DDBJ databases">
        <authorList>
            <person name="Feng L."/>
        </authorList>
    </citation>
    <scope>NUCLEOTIDE SEQUENCE</scope>
    <source>
        <strain evidence="2">ECasseliflavusLFYP2</strain>
    </source>
</reference>
<dbReference type="PROSITE" id="PS51186">
    <property type="entry name" value="GNAT"/>
    <property type="match status" value="1"/>
</dbReference>
<dbReference type="InterPro" id="IPR036527">
    <property type="entry name" value="SCP2_sterol-bd_dom_sf"/>
</dbReference>
<dbReference type="Pfam" id="PF13527">
    <property type="entry name" value="Acetyltransf_9"/>
    <property type="match status" value="1"/>
</dbReference>
<dbReference type="InterPro" id="IPR016181">
    <property type="entry name" value="Acyl_CoA_acyltransferase"/>
</dbReference>
<dbReference type="Gene3D" id="3.40.630.30">
    <property type="match status" value="2"/>
</dbReference>
<sequence>MTDVKKMTEFGSQEVLELVSYAFQWELNETNIKRYRKLAENSWNYGSYDEDGKLASQIMATIFDVNFHGTTYPMAGIGFVASYPEYRSQGRIDRIMKQIIKDCYEQKIVLSYLAPFSFAFYRRYGYEYTFERTVYEVDAHHWPDGKKVNGRIQRMNWEEAQPIIHEIYHQLPRHQKGGLIRQAWWEEIKFVLRRPYTFAIYRNEAGVPEGYLIYFVEGGRFDIQEWGYLTADAYQGFNRFIVSHADSVAQIHYRPGFDGEVLQVNAAKPLAHYQVRPDMMARVVDVEGFLTSYPFTLKKAGRFAIEIQGDDYAPWNNGCYEVTIENAQHQVMKTTDTKLPKATLSIQRFAQLFLQAQSLDSLVFFQQMETEKEAAVMIQENLPDGKPILEDYF</sequence>
<gene>
    <name evidence="2" type="ORF">ECLFYP2_01747</name>
</gene>
<proteinExistence type="predicted"/>
<dbReference type="SUPFAM" id="SSF55718">
    <property type="entry name" value="SCP-like"/>
    <property type="match status" value="1"/>
</dbReference>
<dbReference type="GO" id="GO:0030649">
    <property type="term" value="P:aminoglycoside antibiotic catabolic process"/>
    <property type="evidence" value="ECO:0007669"/>
    <property type="project" value="TreeGrafter"/>
</dbReference>
<dbReference type="InterPro" id="IPR041380">
    <property type="entry name" value="Acetyltransf_17"/>
</dbReference>
<dbReference type="PANTHER" id="PTHR37817">
    <property type="entry name" value="N-ACETYLTRANSFERASE EIS"/>
    <property type="match status" value="1"/>
</dbReference>
<dbReference type="PANTHER" id="PTHR37817:SF1">
    <property type="entry name" value="N-ACETYLTRANSFERASE EIS"/>
    <property type="match status" value="1"/>
</dbReference>
<organism evidence="2">
    <name type="scientific">Enterococcus casseliflavus</name>
    <name type="common">Enterococcus flavescens</name>
    <dbReference type="NCBI Taxonomy" id="37734"/>
    <lineage>
        <taxon>Bacteria</taxon>
        <taxon>Bacillati</taxon>
        <taxon>Bacillota</taxon>
        <taxon>Bacilli</taxon>
        <taxon>Lactobacillales</taxon>
        <taxon>Enterococcaceae</taxon>
        <taxon>Enterococcus</taxon>
    </lineage>
</organism>
<dbReference type="RefSeq" id="WP_421757939.1">
    <property type="nucleotide sequence ID" value="NZ_CACRTX010000005.1"/>
</dbReference>
<dbReference type="Gene3D" id="3.30.1050.10">
    <property type="entry name" value="SCP2 sterol-binding domain"/>
    <property type="match status" value="1"/>
</dbReference>
<name>A0A6N2ZXE8_ENTCA</name>
<dbReference type="Pfam" id="PF13530">
    <property type="entry name" value="SCP2_2"/>
    <property type="match status" value="1"/>
</dbReference>
<dbReference type="Pfam" id="PF17668">
    <property type="entry name" value="Acetyltransf_17"/>
    <property type="match status" value="1"/>
</dbReference>
<dbReference type="EMBL" id="CACRTX010000005">
    <property type="protein sequence ID" value="VYT84061.1"/>
    <property type="molecule type" value="Genomic_DNA"/>
</dbReference>
<evidence type="ECO:0000259" key="1">
    <source>
        <dbReference type="PROSITE" id="PS51186"/>
    </source>
</evidence>
<dbReference type="GO" id="GO:0034069">
    <property type="term" value="F:aminoglycoside N-acetyltransferase activity"/>
    <property type="evidence" value="ECO:0007669"/>
    <property type="project" value="TreeGrafter"/>
</dbReference>
<feature type="domain" description="N-acetyltransferase" evidence="1">
    <location>
        <begin position="2"/>
        <end position="149"/>
    </location>
</feature>